<feature type="domain" description="HTH gntR-type" evidence="4">
    <location>
        <begin position="27"/>
        <end position="97"/>
    </location>
</feature>
<evidence type="ECO:0000256" key="2">
    <source>
        <dbReference type="ARBA" id="ARBA00023125"/>
    </source>
</evidence>
<dbReference type="SUPFAM" id="SSF48008">
    <property type="entry name" value="GntR ligand-binding domain-like"/>
    <property type="match status" value="1"/>
</dbReference>
<dbReference type="Pfam" id="PF07729">
    <property type="entry name" value="FCD"/>
    <property type="match status" value="1"/>
</dbReference>
<evidence type="ECO:0000256" key="1">
    <source>
        <dbReference type="ARBA" id="ARBA00023015"/>
    </source>
</evidence>
<dbReference type="CDD" id="cd07377">
    <property type="entry name" value="WHTH_GntR"/>
    <property type="match status" value="1"/>
</dbReference>
<accession>A0ABT9RTX5</accession>
<comment type="caution">
    <text evidence="5">The sequence shown here is derived from an EMBL/GenBank/DDBJ whole genome shotgun (WGS) entry which is preliminary data.</text>
</comment>
<dbReference type="SUPFAM" id="SSF46785">
    <property type="entry name" value="Winged helix' DNA-binding domain"/>
    <property type="match status" value="1"/>
</dbReference>
<evidence type="ECO:0000256" key="3">
    <source>
        <dbReference type="ARBA" id="ARBA00023163"/>
    </source>
</evidence>
<sequence>MTTTKTLRTSRAAKTVSTDLFAPIEAQRSSQTVADRIRTMIQEGVIAVGDRLPSERDLSEQLAVSRVTVREALRILETNGLVTIKVGVSGGAFVTVPPIDVVRDSIGDLLALSALTAAQITEARTLLELSIVPLVCERATEDDVAELYALCDRALTERERGDYDARTSLSFHLRVAAAAHNPAVLMLLTSIQQPILRSLHDAAHQDTSGVEEHRRFVDAVAARDTAGATVIMRDHLGRTAARFAQA</sequence>
<dbReference type="Gene3D" id="1.20.120.530">
    <property type="entry name" value="GntR ligand-binding domain-like"/>
    <property type="match status" value="1"/>
</dbReference>
<gene>
    <name evidence="5" type="ORF">J2X98_002287</name>
</gene>
<keyword evidence="2 5" id="KW-0238">DNA-binding</keyword>
<dbReference type="SMART" id="SM00345">
    <property type="entry name" value="HTH_GNTR"/>
    <property type="match status" value="1"/>
</dbReference>
<dbReference type="GO" id="GO:0003677">
    <property type="term" value="F:DNA binding"/>
    <property type="evidence" value="ECO:0007669"/>
    <property type="project" value="UniProtKB-KW"/>
</dbReference>
<reference evidence="5 6" key="1">
    <citation type="submission" date="2023-07" db="EMBL/GenBank/DDBJ databases">
        <title>Sorghum-associated microbial communities from plants grown in Nebraska, USA.</title>
        <authorList>
            <person name="Schachtman D."/>
        </authorList>
    </citation>
    <scope>NUCLEOTIDE SEQUENCE [LARGE SCALE GENOMIC DNA]</scope>
    <source>
        <strain evidence="5 6">CC222</strain>
    </source>
</reference>
<dbReference type="Pfam" id="PF00392">
    <property type="entry name" value="GntR"/>
    <property type="match status" value="1"/>
</dbReference>
<dbReference type="Gene3D" id="1.10.10.10">
    <property type="entry name" value="Winged helix-like DNA-binding domain superfamily/Winged helix DNA-binding domain"/>
    <property type="match status" value="1"/>
</dbReference>
<dbReference type="InterPro" id="IPR011711">
    <property type="entry name" value="GntR_C"/>
</dbReference>
<dbReference type="RefSeq" id="WP_307308020.1">
    <property type="nucleotide sequence ID" value="NZ_JAUSRE010000010.1"/>
</dbReference>
<evidence type="ECO:0000313" key="5">
    <source>
        <dbReference type="EMBL" id="MDP9888694.1"/>
    </source>
</evidence>
<dbReference type="PROSITE" id="PS50949">
    <property type="entry name" value="HTH_GNTR"/>
    <property type="match status" value="1"/>
</dbReference>
<dbReference type="SMART" id="SM00895">
    <property type="entry name" value="FCD"/>
    <property type="match status" value="1"/>
</dbReference>
<dbReference type="InterPro" id="IPR000524">
    <property type="entry name" value="Tscrpt_reg_HTH_GntR"/>
</dbReference>
<dbReference type="InterPro" id="IPR036390">
    <property type="entry name" value="WH_DNA-bd_sf"/>
</dbReference>
<dbReference type="Proteomes" id="UP001226577">
    <property type="component" value="Unassembled WGS sequence"/>
</dbReference>
<dbReference type="PANTHER" id="PTHR43537:SF5">
    <property type="entry name" value="UXU OPERON TRANSCRIPTIONAL REGULATOR"/>
    <property type="match status" value="1"/>
</dbReference>
<dbReference type="EMBL" id="JAUSRE010000010">
    <property type="protein sequence ID" value="MDP9888694.1"/>
    <property type="molecule type" value="Genomic_DNA"/>
</dbReference>
<proteinExistence type="predicted"/>
<dbReference type="PRINTS" id="PR00035">
    <property type="entry name" value="HTHGNTR"/>
</dbReference>
<keyword evidence="6" id="KW-1185">Reference proteome</keyword>
<keyword evidence="1" id="KW-0805">Transcription regulation</keyword>
<protein>
    <submittedName>
        <fullName evidence="5">DNA-binding FadR family transcriptional regulator</fullName>
    </submittedName>
</protein>
<keyword evidence="3" id="KW-0804">Transcription</keyword>
<dbReference type="InterPro" id="IPR008920">
    <property type="entry name" value="TF_FadR/GntR_C"/>
</dbReference>
<dbReference type="PANTHER" id="PTHR43537">
    <property type="entry name" value="TRANSCRIPTIONAL REGULATOR, GNTR FAMILY"/>
    <property type="match status" value="1"/>
</dbReference>
<name>A0ABT9RTX5_9MICC</name>
<organism evidence="5 6">
    <name type="scientific">Pseudarthrobacter enclensis</name>
    <dbReference type="NCBI Taxonomy" id="993070"/>
    <lineage>
        <taxon>Bacteria</taxon>
        <taxon>Bacillati</taxon>
        <taxon>Actinomycetota</taxon>
        <taxon>Actinomycetes</taxon>
        <taxon>Micrococcales</taxon>
        <taxon>Micrococcaceae</taxon>
        <taxon>Pseudarthrobacter</taxon>
    </lineage>
</organism>
<evidence type="ECO:0000313" key="6">
    <source>
        <dbReference type="Proteomes" id="UP001226577"/>
    </source>
</evidence>
<evidence type="ECO:0000259" key="4">
    <source>
        <dbReference type="PROSITE" id="PS50949"/>
    </source>
</evidence>
<dbReference type="InterPro" id="IPR036388">
    <property type="entry name" value="WH-like_DNA-bd_sf"/>
</dbReference>